<protein>
    <recommendedName>
        <fullName evidence="3">Replication-relaxation</fullName>
    </recommendedName>
</protein>
<evidence type="ECO:0000313" key="1">
    <source>
        <dbReference type="EMBL" id="KSZ59686.1"/>
    </source>
</evidence>
<dbReference type="EMBL" id="AZXY01000002">
    <property type="protein sequence ID" value="KSZ59686.1"/>
    <property type="molecule type" value="Genomic_DNA"/>
</dbReference>
<dbReference type="PATRIC" id="fig|1441730.3.peg.1228"/>
<reference evidence="2" key="1">
    <citation type="submission" date="2015-01" db="EMBL/GenBank/DDBJ databases">
        <title>Draft genome sequence of Rhodococcus pyridinivorans strain KG-16, a hydrocarbon-degrading bacterium.</title>
        <authorList>
            <person name="Aggarwal R.K."/>
            <person name="Dawar C."/>
        </authorList>
    </citation>
    <scope>NUCLEOTIDE SEQUENCE [LARGE SCALE GENOMIC DNA]</scope>
    <source>
        <strain evidence="2">KG-16</strain>
    </source>
</reference>
<organism evidence="1 2">
    <name type="scientific">Rhodococcus pyridinivorans KG-16</name>
    <dbReference type="NCBI Taxonomy" id="1441730"/>
    <lineage>
        <taxon>Bacteria</taxon>
        <taxon>Bacillati</taxon>
        <taxon>Actinomycetota</taxon>
        <taxon>Actinomycetes</taxon>
        <taxon>Mycobacteriales</taxon>
        <taxon>Nocardiaceae</taxon>
        <taxon>Rhodococcus</taxon>
    </lineage>
</organism>
<dbReference type="AlphaFoldDB" id="A0A0V9UNT9"/>
<proteinExistence type="predicted"/>
<dbReference type="Proteomes" id="UP000053060">
    <property type="component" value="Unassembled WGS sequence"/>
</dbReference>
<gene>
    <name evidence="1" type="ORF">Z045_05835</name>
</gene>
<sequence length="254" mass="28975">MGAAAQAKYLYFGYMELLHRDAEVMRHVARFGALTTAQIRALLFHDKKSETSCTRSLRRLREAGILASVSVRLPSNSRGGSPMGCYQIGRAAWKSFYTRPYKVMGNPLKLHHTLAVADAYIALKQAERAGAFKISHYRTEPDTWLDIAGVELRPDLYVDLIDENAEAPMRRLYWLEVDQHSEGRDDIAKKVEAYKHAYLHGGMKSFPQVVFVGKDDDTVADLRRWIRPLMRDVETYGDLFVVASQADFMNQLMR</sequence>
<dbReference type="Pfam" id="PF13814">
    <property type="entry name" value="Replic_Relax"/>
    <property type="match status" value="1"/>
</dbReference>
<evidence type="ECO:0008006" key="3">
    <source>
        <dbReference type="Google" id="ProtNLM"/>
    </source>
</evidence>
<evidence type="ECO:0000313" key="2">
    <source>
        <dbReference type="Proteomes" id="UP000053060"/>
    </source>
</evidence>
<reference evidence="1 2" key="2">
    <citation type="journal article" date="2016" name="Genome Announc.">
        <title>Draft Genome Sequence of a Versatile Hydrocarbon-Degrading Bacterium, Rhodococcus pyridinivorans Strain KG-16, Collected from Oil Fields in India.</title>
        <authorList>
            <person name="Aggarwal R.K."/>
            <person name="Dawar C."/>
            <person name="Phanindranath R."/>
            <person name="Mutnuri L."/>
            <person name="Dayal A.M."/>
        </authorList>
    </citation>
    <scope>NUCLEOTIDE SEQUENCE [LARGE SCALE GENOMIC DNA]</scope>
    <source>
        <strain evidence="1 2">KG-16</strain>
    </source>
</reference>
<name>A0A0V9UNT9_9NOCA</name>
<comment type="caution">
    <text evidence="1">The sequence shown here is derived from an EMBL/GenBank/DDBJ whole genome shotgun (WGS) entry which is preliminary data.</text>
</comment>
<dbReference type="InterPro" id="IPR025855">
    <property type="entry name" value="Replic_Relax"/>
</dbReference>
<accession>A0A0V9UNT9</accession>